<evidence type="ECO:0000313" key="2">
    <source>
        <dbReference type="Proteomes" id="UP001057402"/>
    </source>
</evidence>
<dbReference type="EMBL" id="CM042883">
    <property type="protein sequence ID" value="KAI4374560.1"/>
    <property type="molecule type" value="Genomic_DNA"/>
</dbReference>
<protein>
    <submittedName>
        <fullName evidence="1">Uncharacterized protein</fullName>
    </submittedName>
</protein>
<keyword evidence="2" id="KW-1185">Reference proteome</keyword>
<accession>A0ACB9R6P5</accession>
<proteinExistence type="predicted"/>
<organism evidence="1 2">
    <name type="scientific">Melastoma candidum</name>
    <dbReference type="NCBI Taxonomy" id="119954"/>
    <lineage>
        <taxon>Eukaryota</taxon>
        <taxon>Viridiplantae</taxon>
        <taxon>Streptophyta</taxon>
        <taxon>Embryophyta</taxon>
        <taxon>Tracheophyta</taxon>
        <taxon>Spermatophyta</taxon>
        <taxon>Magnoliopsida</taxon>
        <taxon>eudicotyledons</taxon>
        <taxon>Gunneridae</taxon>
        <taxon>Pentapetalae</taxon>
        <taxon>rosids</taxon>
        <taxon>malvids</taxon>
        <taxon>Myrtales</taxon>
        <taxon>Melastomataceae</taxon>
        <taxon>Melastomatoideae</taxon>
        <taxon>Melastomateae</taxon>
        <taxon>Melastoma</taxon>
    </lineage>
</organism>
<name>A0ACB9R6P5_9MYRT</name>
<reference evidence="2" key="1">
    <citation type="journal article" date="2023" name="Front. Plant Sci.">
        <title>Chromosomal-level genome assembly of Melastoma candidum provides insights into trichome evolution.</title>
        <authorList>
            <person name="Zhong Y."/>
            <person name="Wu W."/>
            <person name="Sun C."/>
            <person name="Zou P."/>
            <person name="Liu Y."/>
            <person name="Dai S."/>
            <person name="Zhou R."/>
        </authorList>
    </citation>
    <scope>NUCLEOTIDE SEQUENCE [LARGE SCALE GENOMIC DNA]</scope>
</reference>
<evidence type="ECO:0000313" key="1">
    <source>
        <dbReference type="EMBL" id="KAI4374560.1"/>
    </source>
</evidence>
<comment type="caution">
    <text evidence="1">The sequence shown here is derived from an EMBL/GenBank/DDBJ whole genome shotgun (WGS) entry which is preliminary data.</text>
</comment>
<dbReference type="Proteomes" id="UP001057402">
    <property type="component" value="Chromosome 4"/>
</dbReference>
<sequence>MPPINNRWQPSALTPMTMSFVENNREYPAETGTNYCCLNTLKFNQSTLQFASSSSYISSLELVGDLLLAGSSSELILSFDCSALVTEEAGVTSSLNASFSSSGKAGAVKSLAALPDQGILFSAHQDRKIRVWRVRPGDKSPSRIATMPTLADRTLGYLSPRRDRVRRHVTSTWVCHADAISALALSVDGTLLYSVSWDRSMKIWRTSDFKCLESMANAHNDAINTIVASYSGEVYTGSSDGMIKQWKKKDDNKHALAVTLESPCSAGVNALVMSRDESMLYSGGSDGVISSWRIDYGETELNSTLTGHVSSVLCLGTATSNLLVSGSADRTIRVWRSGCTNGRFTKVMHTCVRVLEGHGGPVKCLVVGMATDEGGADDATKVVIYTGGLDCDMKVWRVRVPTT</sequence>
<gene>
    <name evidence="1" type="ORF">MLD38_012541</name>
</gene>